<evidence type="ECO:0000256" key="1">
    <source>
        <dbReference type="ARBA" id="ARBA00004123"/>
    </source>
</evidence>
<comment type="subcellular location">
    <subcellularLocation>
        <location evidence="1 6">Nucleus</location>
    </subcellularLocation>
</comment>
<gene>
    <name evidence="9" type="primary">WDR55_1</name>
    <name evidence="9" type="ORF">PIB30_005711</name>
</gene>
<dbReference type="InterPro" id="IPR019775">
    <property type="entry name" value="WD40_repeat_CS"/>
</dbReference>
<dbReference type="PROSITE" id="PS50082">
    <property type="entry name" value="WD_REPEATS_2"/>
    <property type="match status" value="2"/>
</dbReference>
<dbReference type="Proteomes" id="UP001341840">
    <property type="component" value="Unassembled WGS sequence"/>
</dbReference>
<evidence type="ECO:0000313" key="10">
    <source>
        <dbReference type="Proteomes" id="UP001341840"/>
    </source>
</evidence>
<name>A0ABU6V5V6_9FABA</name>
<dbReference type="EMBL" id="JASCZI010151046">
    <property type="protein sequence ID" value="MED6167743.1"/>
    <property type="molecule type" value="Genomic_DNA"/>
</dbReference>
<evidence type="ECO:0000256" key="4">
    <source>
        <dbReference type="ARBA" id="ARBA00022737"/>
    </source>
</evidence>
<dbReference type="InterPro" id="IPR017422">
    <property type="entry name" value="WDR55"/>
</dbReference>
<feature type="region of interest" description="Disordered" evidence="8">
    <location>
        <begin position="303"/>
        <end position="336"/>
    </location>
</feature>
<keyword evidence="4" id="KW-0677">Repeat</keyword>
<evidence type="ECO:0000313" key="9">
    <source>
        <dbReference type="EMBL" id="MED6167743.1"/>
    </source>
</evidence>
<feature type="compositionally biased region" description="Acidic residues" evidence="8">
    <location>
        <begin position="314"/>
        <end position="325"/>
    </location>
</feature>
<evidence type="ECO:0000256" key="7">
    <source>
        <dbReference type="PROSITE-ProRule" id="PRU00221"/>
    </source>
</evidence>
<dbReference type="InterPro" id="IPR036322">
    <property type="entry name" value="WD40_repeat_dom_sf"/>
</dbReference>
<keyword evidence="3 6" id="KW-0853">WD repeat</keyword>
<accession>A0ABU6V5V6</accession>
<dbReference type="PANTHER" id="PTHR44019:SF20">
    <property type="entry name" value="WD REPEAT-CONTAINING PROTEIN 55"/>
    <property type="match status" value="1"/>
</dbReference>
<comment type="similarity">
    <text evidence="2 6">Belongs to the WD repeat WDR55 family.</text>
</comment>
<feature type="repeat" description="WD" evidence="7">
    <location>
        <begin position="92"/>
        <end position="132"/>
    </location>
</feature>
<evidence type="ECO:0000256" key="6">
    <source>
        <dbReference type="PIRNR" id="PIRNR038169"/>
    </source>
</evidence>
<dbReference type="InterPro" id="IPR015943">
    <property type="entry name" value="WD40/YVTN_repeat-like_dom_sf"/>
</dbReference>
<keyword evidence="10" id="KW-1185">Reference proteome</keyword>
<evidence type="ECO:0000256" key="5">
    <source>
        <dbReference type="ARBA" id="ARBA00023242"/>
    </source>
</evidence>
<reference evidence="9 10" key="1">
    <citation type="journal article" date="2023" name="Plants (Basel)">
        <title>Bridging the Gap: Combining Genomics and Transcriptomics Approaches to Understand Stylosanthes scabra, an Orphan Legume from the Brazilian Caatinga.</title>
        <authorList>
            <person name="Ferreira-Neto J.R.C."/>
            <person name="da Silva M.D."/>
            <person name="Binneck E."/>
            <person name="de Melo N.F."/>
            <person name="da Silva R.H."/>
            <person name="de Melo A.L.T.M."/>
            <person name="Pandolfi V."/>
            <person name="Bustamante F.O."/>
            <person name="Brasileiro-Vidal A.C."/>
            <person name="Benko-Iseppon A.M."/>
        </authorList>
    </citation>
    <scope>NUCLEOTIDE SEQUENCE [LARGE SCALE GENOMIC DNA]</scope>
    <source>
        <tissue evidence="9">Leaves</tissue>
    </source>
</reference>
<dbReference type="Gene3D" id="2.130.10.10">
    <property type="entry name" value="YVTN repeat-like/Quinoprotein amine dehydrogenase"/>
    <property type="match status" value="2"/>
</dbReference>
<sequence length="357" mass="39054">MAMEINLGSLAFDIDFHPSNNLLAAGLITGHLHLYRYSVDSEPVRVLEVNAHTESCRAARFINGGHAVLTGSPDCSILATDVETGSTIARLENAHEAAVNRLINLTESTVASGDDDGVVKVWDTRERSCCNTFDVHEDYISDMTFASDAMKLLATSGDGTLSVCNLRRNKVQVQSEFSEDELLSVVIMKNGRKVVCGSQTGVMLLYSWGCFKDCSDRFVDLSPNSVDTMLKLDEDRIITGSENGIINLVGILPNRILQPIAEHSEYPVEGLAFSHDRKFLGSIAHDQVLKLWDLDNILQGSGNSQTNRAGARDSDDDDDEMDIDNESSNFNKGTKTKRKLGNNELALGGSNDFFADL</sequence>
<evidence type="ECO:0000256" key="8">
    <source>
        <dbReference type="SAM" id="MobiDB-lite"/>
    </source>
</evidence>
<dbReference type="PROSITE" id="PS00678">
    <property type="entry name" value="WD_REPEATS_1"/>
    <property type="match status" value="2"/>
</dbReference>
<protein>
    <recommendedName>
        <fullName evidence="6">WD repeat-containing protein 55</fullName>
    </recommendedName>
</protein>
<dbReference type="PANTHER" id="PTHR44019">
    <property type="entry name" value="WD REPEAT-CONTAINING PROTEIN 55"/>
    <property type="match status" value="1"/>
</dbReference>
<dbReference type="InterPro" id="IPR001680">
    <property type="entry name" value="WD40_rpt"/>
</dbReference>
<keyword evidence="5 6" id="KW-0539">Nucleus</keyword>
<comment type="caution">
    <text evidence="9">The sequence shown here is derived from an EMBL/GenBank/DDBJ whole genome shotgun (WGS) entry which is preliminary data.</text>
</comment>
<dbReference type="PIRSF" id="PIRSF038169">
    <property type="entry name" value="WD_repeat_p55"/>
    <property type="match status" value="1"/>
</dbReference>
<proteinExistence type="inferred from homology"/>
<feature type="repeat" description="WD" evidence="7">
    <location>
        <begin position="261"/>
        <end position="296"/>
    </location>
</feature>
<organism evidence="9 10">
    <name type="scientific">Stylosanthes scabra</name>
    <dbReference type="NCBI Taxonomy" id="79078"/>
    <lineage>
        <taxon>Eukaryota</taxon>
        <taxon>Viridiplantae</taxon>
        <taxon>Streptophyta</taxon>
        <taxon>Embryophyta</taxon>
        <taxon>Tracheophyta</taxon>
        <taxon>Spermatophyta</taxon>
        <taxon>Magnoliopsida</taxon>
        <taxon>eudicotyledons</taxon>
        <taxon>Gunneridae</taxon>
        <taxon>Pentapetalae</taxon>
        <taxon>rosids</taxon>
        <taxon>fabids</taxon>
        <taxon>Fabales</taxon>
        <taxon>Fabaceae</taxon>
        <taxon>Papilionoideae</taxon>
        <taxon>50 kb inversion clade</taxon>
        <taxon>dalbergioids sensu lato</taxon>
        <taxon>Dalbergieae</taxon>
        <taxon>Pterocarpus clade</taxon>
        <taxon>Stylosanthes</taxon>
    </lineage>
</organism>
<dbReference type="InterPro" id="IPR050505">
    <property type="entry name" value="WDR55/POC1"/>
</dbReference>
<dbReference type="SUPFAM" id="SSF50978">
    <property type="entry name" value="WD40 repeat-like"/>
    <property type="match status" value="1"/>
</dbReference>
<dbReference type="Pfam" id="PF24796">
    <property type="entry name" value="WDR55"/>
    <property type="match status" value="1"/>
</dbReference>
<dbReference type="SMART" id="SM00320">
    <property type="entry name" value="WD40"/>
    <property type="match status" value="6"/>
</dbReference>
<keyword evidence="6" id="KW-0217">Developmental protein</keyword>
<evidence type="ECO:0000256" key="3">
    <source>
        <dbReference type="ARBA" id="ARBA00022574"/>
    </source>
</evidence>
<evidence type="ECO:0000256" key="2">
    <source>
        <dbReference type="ARBA" id="ARBA00007625"/>
    </source>
</evidence>